<evidence type="ECO:0000313" key="3">
    <source>
        <dbReference type="Proteomes" id="UP000054018"/>
    </source>
</evidence>
<reference evidence="3" key="2">
    <citation type="submission" date="2015-01" db="EMBL/GenBank/DDBJ databases">
        <title>Evolutionary Origins and Diversification of the Mycorrhizal Mutualists.</title>
        <authorList>
            <consortium name="DOE Joint Genome Institute"/>
            <consortium name="Mycorrhizal Genomics Consortium"/>
            <person name="Kohler A."/>
            <person name="Kuo A."/>
            <person name="Nagy L.G."/>
            <person name="Floudas D."/>
            <person name="Copeland A."/>
            <person name="Barry K.W."/>
            <person name="Cichocki N."/>
            <person name="Veneault-Fourrey C."/>
            <person name="LaButti K."/>
            <person name="Lindquist E.A."/>
            <person name="Lipzen A."/>
            <person name="Lundell T."/>
            <person name="Morin E."/>
            <person name="Murat C."/>
            <person name="Riley R."/>
            <person name="Ohm R."/>
            <person name="Sun H."/>
            <person name="Tunlid A."/>
            <person name="Henrissat B."/>
            <person name="Grigoriev I.V."/>
            <person name="Hibbett D.S."/>
            <person name="Martin F."/>
        </authorList>
    </citation>
    <scope>NUCLEOTIDE SEQUENCE [LARGE SCALE GENOMIC DNA]</scope>
    <source>
        <strain evidence="3">441</strain>
    </source>
</reference>
<protein>
    <submittedName>
        <fullName evidence="2">Uncharacterized protein</fullName>
    </submittedName>
</protein>
<feature type="compositionally biased region" description="Polar residues" evidence="1">
    <location>
        <begin position="12"/>
        <end position="23"/>
    </location>
</feature>
<accession>A0A0D0A0S2</accession>
<gene>
    <name evidence="2" type="ORF">PISMIDRAFT_674316</name>
</gene>
<proteinExistence type="predicted"/>
<dbReference type="Proteomes" id="UP000054018">
    <property type="component" value="Unassembled WGS sequence"/>
</dbReference>
<feature type="region of interest" description="Disordered" evidence="1">
    <location>
        <begin position="1"/>
        <end position="52"/>
    </location>
</feature>
<dbReference type="EMBL" id="KN833694">
    <property type="protein sequence ID" value="KIK27992.1"/>
    <property type="molecule type" value="Genomic_DNA"/>
</dbReference>
<evidence type="ECO:0000256" key="1">
    <source>
        <dbReference type="SAM" id="MobiDB-lite"/>
    </source>
</evidence>
<name>A0A0D0A0S2_9AGAM</name>
<dbReference type="HOGENOM" id="CLU_3088096_0_0_1"/>
<sequence length="52" mass="5595">MEMFKLFRGGTPNAQPHSETSGSIGRGGQNRGNTGLHHDGAIAWQVHNSRHG</sequence>
<evidence type="ECO:0000313" key="2">
    <source>
        <dbReference type="EMBL" id="KIK27992.1"/>
    </source>
</evidence>
<organism evidence="2 3">
    <name type="scientific">Pisolithus microcarpus 441</name>
    <dbReference type="NCBI Taxonomy" id="765257"/>
    <lineage>
        <taxon>Eukaryota</taxon>
        <taxon>Fungi</taxon>
        <taxon>Dikarya</taxon>
        <taxon>Basidiomycota</taxon>
        <taxon>Agaricomycotina</taxon>
        <taxon>Agaricomycetes</taxon>
        <taxon>Agaricomycetidae</taxon>
        <taxon>Boletales</taxon>
        <taxon>Sclerodermatineae</taxon>
        <taxon>Pisolithaceae</taxon>
        <taxon>Pisolithus</taxon>
    </lineage>
</organism>
<dbReference type="AlphaFoldDB" id="A0A0D0A0S2"/>
<keyword evidence="3" id="KW-1185">Reference proteome</keyword>
<reference evidence="2 3" key="1">
    <citation type="submission" date="2014-04" db="EMBL/GenBank/DDBJ databases">
        <authorList>
            <consortium name="DOE Joint Genome Institute"/>
            <person name="Kuo A."/>
            <person name="Kohler A."/>
            <person name="Costa M.D."/>
            <person name="Nagy L.G."/>
            <person name="Floudas D."/>
            <person name="Copeland A."/>
            <person name="Barry K.W."/>
            <person name="Cichocki N."/>
            <person name="Veneault-Fourrey C."/>
            <person name="LaButti K."/>
            <person name="Lindquist E.A."/>
            <person name="Lipzen A."/>
            <person name="Lundell T."/>
            <person name="Morin E."/>
            <person name="Murat C."/>
            <person name="Sun H."/>
            <person name="Tunlid A."/>
            <person name="Henrissat B."/>
            <person name="Grigoriev I.V."/>
            <person name="Hibbett D.S."/>
            <person name="Martin F."/>
            <person name="Nordberg H.P."/>
            <person name="Cantor M.N."/>
            <person name="Hua S.X."/>
        </authorList>
    </citation>
    <scope>NUCLEOTIDE SEQUENCE [LARGE SCALE GENOMIC DNA]</scope>
    <source>
        <strain evidence="2 3">441</strain>
    </source>
</reference>